<evidence type="ECO:0000256" key="1">
    <source>
        <dbReference type="SAM" id="MobiDB-lite"/>
    </source>
</evidence>
<protein>
    <recommendedName>
        <fullName evidence="3">Glyoxalase</fullName>
    </recommendedName>
</protein>
<accession>A0AB39T9U9</accession>
<feature type="region of interest" description="Disordered" evidence="1">
    <location>
        <begin position="1"/>
        <end position="30"/>
    </location>
</feature>
<organism evidence="2">
    <name type="scientific">Streptomyces sp. R44</name>
    <dbReference type="NCBI Taxonomy" id="3238633"/>
    <lineage>
        <taxon>Bacteria</taxon>
        <taxon>Bacillati</taxon>
        <taxon>Actinomycetota</taxon>
        <taxon>Actinomycetes</taxon>
        <taxon>Kitasatosporales</taxon>
        <taxon>Streptomycetaceae</taxon>
        <taxon>Streptomyces</taxon>
    </lineage>
</organism>
<sequence length="49" mass="5593">MTDLVDALKRAADAHGEHEDRNGGEHDENWPEWYAAYMVAESHGERLPD</sequence>
<name>A0AB39T9U9_9ACTN</name>
<dbReference type="EMBL" id="CP163444">
    <property type="protein sequence ID" value="XDQ76109.1"/>
    <property type="molecule type" value="Genomic_DNA"/>
</dbReference>
<dbReference type="RefSeq" id="WP_369148661.1">
    <property type="nucleotide sequence ID" value="NZ_CP163444.1"/>
</dbReference>
<dbReference type="AlphaFoldDB" id="A0AB39T9U9"/>
<reference evidence="2" key="1">
    <citation type="submission" date="2024-07" db="EMBL/GenBank/DDBJ databases">
        <authorList>
            <person name="Yu S.T."/>
        </authorList>
    </citation>
    <scope>NUCLEOTIDE SEQUENCE</scope>
    <source>
        <strain evidence="2">R44</strain>
    </source>
</reference>
<evidence type="ECO:0008006" key="3">
    <source>
        <dbReference type="Google" id="ProtNLM"/>
    </source>
</evidence>
<proteinExistence type="predicted"/>
<gene>
    <name evidence="2" type="ORF">AB5J54_38850</name>
</gene>
<evidence type="ECO:0000313" key="2">
    <source>
        <dbReference type="EMBL" id="XDQ76109.1"/>
    </source>
</evidence>
<feature type="compositionally biased region" description="Basic and acidic residues" evidence="1">
    <location>
        <begin position="1"/>
        <end position="29"/>
    </location>
</feature>